<dbReference type="InterPro" id="IPR018247">
    <property type="entry name" value="EF_Hand_1_Ca_BS"/>
</dbReference>
<evidence type="ECO:0000256" key="1">
    <source>
        <dbReference type="ARBA" id="ARBA00022837"/>
    </source>
</evidence>
<gene>
    <name evidence="2" type="ORF">APLA_LOCUS11562</name>
</gene>
<dbReference type="EMBL" id="CADEBD010000330">
    <property type="protein sequence ID" value="CAB3246522.1"/>
    <property type="molecule type" value="Genomic_DNA"/>
</dbReference>
<protein>
    <recommendedName>
        <fullName evidence="4">EF-hand domain-containing protein</fullName>
    </recommendedName>
</protein>
<keyword evidence="1" id="KW-0106">Calcium</keyword>
<comment type="caution">
    <text evidence="2">The sequence shown here is derived from an EMBL/GenBank/DDBJ whole genome shotgun (WGS) entry which is preliminary data.</text>
</comment>
<reference evidence="2 3" key="1">
    <citation type="submission" date="2020-04" db="EMBL/GenBank/DDBJ databases">
        <authorList>
            <person name="Wallbank WR R."/>
            <person name="Pardo Diaz C."/>
            <person name="Kozak K."/>
            <person name="Martin S."/>
            <person name="Jiggins C."/>
            <person name="Moest M."/>
            <person name="Warren A I."/>
            <person name="Byers J.R.P. K."/>
            <person name="Montejo-Kovacevich G."/>
            <person name="Yen C E."/>
        </authorList>
    </citation>
    <scope>NUCLEOTIDE SEQUENCE [LARGE SCALE GENOMIC DNA]</scope>
</reference>
<evidence type="ECO:0000313" key="3">
    <source>
        <dbReference type="Proteomes" id="UP000494256"/>
    </source>
</evidence>
<dbReference type="PROSITE" id="PS00018">
    <property type="entry name" value="EF_HAND_1"/>
    <property type="match status" value="1"/>
</dbReference>
<organism evidence="2 3">
    <name type="scientific">Arctia plantaginis</name>
    <name type="common">Wood tiger moth</name>
    <name type="synonym">Phalaena plantaginis</name>
    <dbReference type="NCBI Taxonomy" id="874455"/>
    <lineage>
        <taxon>Eukaryota</taxon>
        <taxon>Metazoa</taxon>
        <taxon>Ecdysozoa</taxon>
        <taxon>Arthropoda</taxon>
        <taxon>Hexapoda</taxon>
        <taxon>Insecta</taxon>
        <taxon>Pterygota</taxon>
        <taxon>Neoptera</taxon>
        <taxon>Endopterygota</taxon>
        <taxon>Lepidoptera</taxon>
        <taxon>Glossata</taxon>
        <taxon>Ditrysia</taxon>
        <taxon>Noctuoidea</taxon>
        <taxon>Erebidae</taxon>
        <taxon>Arctiinae</taxon>
        <taxon>Arctia</taxon>
    </lineage>
</organism>
<evidence type="ECO:0008006" key="4">
    <source>
        <dbReference type="Google" id="ProtNLM"/>
    </source>
</evidence>
<dbReference type="Gene3D" id="1.10.238.10">
    <property type="entry name" value="EF-hand"/>
    <property type="match status" value="1"/>
</dbReference>
<dbReference type="Proteomes" id="UP000494256">
    <property type="component" value="Unassembled WGS sequence"/>
</dbReference>
<dbReference type="InterPro" id="IPR011992">
    <property type="entry name" value="EF-hand-dom_pair"/>
</dbReference>
<name>A0A8S1AKN5_ARCPL</name>
<dbReference type="OrthoDB" id="616263at2759"/>
<proteinExistence type="predicted"/>
<sequence length="81" mass="9097">MDLICHVDMRLKGITKNINSDVIKLRGAGTIALEDKEGDPLQNYVYGENELSEMVDNALKQTDVNNDGFIEYHELRQASAD</sequence>
<dbReference type="AlphaFoldDB" id="A0A8S1AKN5"/>
<evidence type="ECO:0000313" key="2">
    <source>
        <dbReference type="EMBL" id="CAB3246522.1"/>
    </source>
</evidence>
<dbReference type="SUPFAM" id="SSF47473">
    <property type="entry name" value="EF-hand"/>
    <property type="match status" value="1"/>
</dbReference>
<accession>A0A8S1AKN5</accession>